<organism evidence="2 3">
    <name type="scientific">Oryzias melastigma</name>
    <name type="common">Marine medaka</name>
    <dbReference type="NCBI Taxonomy" id="30732"/>
    <lineage>
        <taxon>Eukaryota</taxon>
        <taxon>Metazoa</taxon>
        <taxon>Chordata</taxon>
        <taxon>Craniata</taxon>
        <taxon>Vertebrata</taxon>
        <taxon>Euteleostomi</taxon>
        <taxon>Actinopterygii</taxon>
        <taxon>Neopterygii</taxon>
        <taxon>Teleostei</taxon>
        <taxon>Neoteleostei</taxon>
        <taxon>Acanthomorphata</taxon>
        <taxon>Ovalentaria</taxon>
        <taxon>Atherinomorphae</taxon>
        <taxon>Beloniformes</taxon>
        <taxon>Adrianichthyidae</taxon>
        <taxon>Oryziinae</taxon>
        <taxon>Oryzias</taxon>
    </lineage>
</organism>
<name>A0A3B3DHH9_ORYME</name>
<dbReference type="OMA" id="KCNDEMY"/>
<dbReference type="FunFam" id="1.10.167.10:FF:000001">
    <property type="entry name" value="Putative regulator of g-protein signaling 12"/>
    <property type="match status" value="1"/>
</dbReference>
<reference evidence="2" key="1">
    <citation type="submission" date="2025-08" db="UniProtKB">
        <authorList>
            <consortium name="Ensembl"/>
        </authorList>
    </citation>
    <scope>IDENTIFICATION</scope>
</reference>
<sequence length="202" mass="23928">MPKVLFSKMHFYDIKDLVKRTRRIDIVLTRNRRKNEVQTLKVNKKEDFCRSKLSWDGEHKRPWSLEKVLKNKKYLEAFCSFLKSEFSDENIEFWLACEDFRTTASPNDLQRKASEIYKTFIQPTASREINVDHHVKEKIKMCLEKPSLSCFDEAQKHVYLLMQTDSCPRPCPVHCKFSECCWLSGRPRLFVLTPVSSQSLNN</sequence>
<dbReference type="AlphaFoldDB" id="A0A3B3DHH9"/>
<dbReference type="PaxDb" id="30732-ENSOMEP00000029552"/>
<dbReference type="PANTHER" id="PTHR10845">
    <property type="entry name" value="REGULATOR OF G PROTEIN SIGNALING"/>
    <property type="match status" value="1"/>
</dbReference>
<proteinExistence type="predicted"/>
<dbReference type="InterPro" id="IPR016137">
    <property type="entry name" value="RGS"/>
</dbReference>
<accession>A0A3B3DHH9</accession>
<dbReference type="SUPFAM" id="SSF48097">
    <property type="entry name" value="Regulator of G-protein signaling, RGS"/>
    <property type="match status" value="1"/>
</dbReference>
<dbReference type="InterPro" id="IPR036305">
    <property type="entry name" value="RGS_sf"/>
</dbReference>
<feature type="domain" description="RGS" evidence="1">
    <location>
        <begin position="64"/>
        <end position="169"/>
    </location>
</feature>
<evidence type="ECO:0000259" key="1">
    <source>
        <dbReference type="PROSITE" id="PS50132"/>
    </source>
</evidence>
<evidence type="ECO:0000313" key="2">
    <source>
        <dbReference type="Ensembl" id="ENSOMEP00000029552.1"/>
    </source>
</evidence>
<dbReference type="Pfam" id="PF00615">
    <property type="entry name" value="RGS"/>
    <property type="match status" value="1"/>
</dbReference>
<dbReference type="PROSITE" id="PS50132">
    <property type="entry name" value="RGS"/>
    <property type="match status" value="1"/>
</dbReference>
<dbReference type="InterPro" id="IPR044926">
    <property type="entry name" value="RGS_subdomain_2"/>
</dbReference>
<evidence type="ECO:0000313" key="3">
    <source>
        <dbReference type="Proteomes" id="UP000261560"/>
    </source>
</evidence>
<dbReference type="Proteomes" id="UP000261560">
    <property type="component" value="Unplaced"/>
</dbReference>
<protein>
    <submittedName>
        <fullName evidence="2">Regulator of G protein signaling 1</fullName>
    </submittedName>
</protein>
<dbReference type="GeneTree" id="ENSGT00940000157316"/>
<dbReference type="STRING" id="30732.ENSOMEP00000029552"/>
<dbReference type="PANTHER" id="PTHR10845:SF160">
    <property type="entry name" value="REGULATOR OF G-PROTEIN SIGNALING 21"/>
    <property type="match status" value="1"/>
</dbReference>
<reference evidence="2" key="2">
    <citation type="submission" date="2025-09" db="UniProtKB">
        <authorList>
            <consortium name="Ensembl"/>
        </authorList>
    </citation>
    <scope>IDENTIFICATION</scope>
</reference>
<dbReference type="PRINTS" id="PR01301">
    <property type="entry name" value="RGSPROTEIN"/>
</dbReference>
<dbReference type="Ensembl" id="ENSOMET00000032512.1">
    <property type="protein sequence ID" value="ENSOMEP00000029552.1"/>
    <property type="gene ID" value="ENSOMEG00000013279.1"/>
</dbReference>
<dbReference type="SMART" id="SM00315">
    <property type="entry name" value="RGS"/>
    <property type="match status" value="1"/>
</dbReference>
<dbReference type="Gene3D" id="1.10.167.10">
    <property type="entry name" value="Regulator of G-protein Signalling 4, domain 2"/>
    <property type="match status" value="1"/>
</dbReference>
<keyword evidence="3" id="KW-1185">Reference proteome</keyword>